<dbReference type="EMBL" id="GBXM01051551">
    <property type="protein sequence ID" value="JAH57026.1"/>
    <property type="molecule type" value="Transcribed_RNA"/>
</dbReference>
<proteinExistence type="predicted"/>
<reference evidence="1" key="2">
    <citation type="journal article" date="2015" name="Fish Shellfish Immunol.">
        <title>Early steps in the European eel (Anguilla anguilla)-Vibrio vulnificus interaction in the gills: Role of the RtxA13 toxin.</title>
        <authorList>
            <person name="Callol A."/>
            <person name="Pajuelo D."/>
            <person name="Ebbesson L."/>
            <person name="Teles M."/>
            <person name="MacKenzie S."/>
            <person name="Amaro C."/>
        </authorList>
    </citation>
    <scope>NUCLEOTIDE SEQUENCE</scope>
</reference>
<name>A0A0E9TTZ5_ANGAN</name>
<organism evidence="1">
    <name type="scientific">Anguilla anguilla</name>
    <name type="common">European freshwater eel</name>
    <name type="synonym">Muraena anguilla</name>
    <dbReference type="NCBI Taxonomy" id="7936"/>
    <lineage>
        <taxon>Eukaryota</taxon>
        <taxon>Metazoa</taxon>
        <taxon>Chordata</taxon>
        <taxon>Craniata</taxon>
        <taxon>Vertebrata</taxon>
        <taxon>Euteleostomi</taxon>
        <taxon>Actinopterygii</taxon>
        <taxon>Neopterygii</taxon>
        <taxon>Teleostei</taxon>
        <taxon>Anguilliformes</taxon>
        <taxon>Anguillidae</taxon>
        <taxon>Anguilla</taxon>
    </lineage>
</organism>
<evidence type="ECO:0000313" key="1">
    <source>
        <dbReference type="EMBL" id="JAH57026.1"/>
    </source>
</evidence>
<reference evidence="1" key="1">
    <citation type="submission" date="2014-11" db="EMBL/GenBank/DDBJ databases">
        <authorList>
            <person name="Amaro Gonzalez C."/>
        </authorList>
    </citation>
    <scope>NUCLEOTIDE SEQUENCE</scope>
</reference>
<protein>
    <submittedName>
        <fullName evidence="1">Uncharacterized protein</fullName>
    </submittedName>
</protein>
<dbReference type="AlphaFoldDB" id="A0A0E9TTZ5"/>
<accession>A0A0E9TTZ5</accession>
<sequence>MAHPFPTDKHSPVIFLPGFYPGMHSYVNPSYALKMSMRNQV</sequence>